<keyword evidence="3 5" id="KW-0238">DNA-binding</keyword>
<dbReference type="InterPro" id="IPR050808">
    <property type="entry name" value="Phage_Integrase"/>
</dbReference>
<dbReference type="InterPro" id="IPR025166">
    <property type="entry name" value="Integrase_DNA_bind_dom"/>
</dbReference>
<protein>
    <submittedName>
        <fullName evidence="9">Tyrosine-type recombinase/integrase</fullName>
    </submittedName>
</protein>
<evidence type="ECO:0000256" key="5">
    <source>
        <dbReference type="PROSITE-ProRule" id="PRU01248"/>
    </source>
</evidence>
<evidence type="ECO:0000256" key="3">
    <source>
        <dbReference type="ARBA" id="ARBA00023125"/>
    </source>
</evidence>
<dbReference type="InterPro" id="IPR002104">
    <property type="entry name" value="Integrase_catalytic"/>
</dbReference>
<evidence type="ECO:0000259" key="8">
    <source>
        <dbReference type="PROSITE" id="PS51900"/>
    </source>
</evidence>
<reference evidence="9 10" key="1">
    <citation type="submission" date="2024-08" db="EMBL/GenBank/DDBJ databases">
        <title>Whole-genome sequencing of halo(alkali)philic microorganisms from hypersaline lakes.</title>
        <authorList>
            <person name="Sorokin D.Y."/>
            <person name="Merkel A.Y."/>
            <person name="Messina E."/>
            <person name="Yakimov M."/>
        </authorList>
    </citation>
    <scope>NUCLEOTIDE SEQUENCE [LARGE SCALE GENOMIC DNA]</scope>
    <source>
        <strain evidence="9 10">Cl-TMA</strain>
    </source>
</reference>
<dbReference type="PANTHER" id="PTHR30629:SF2">
    <property type="entry name" value="PROPHAGE INTEGRASE INTS-RELATED"/>
    <property type="match status" value="1"/>
</dbReference>
<comment type="similarity">
    <text evidence="1">Belongs to the 'phage' integrase family.</text>
</comment>
<dbReference type="InterPro" id="IPR010998">
    <property type="entry name" value="Integrase_recombinase_N"/>
</dbReference>
<feature type="compositionally biased region" description="Basic and acidic residues" evidence="6">
    <location>
        <begin position="329"/>
        <end position="348"/>
    </location>
</feature>
<evidence type="ECO:0000256" key="2">
    <source>
        <dbReference type="ARBA" id="ARBA00022908"/>
    </source>
</evidence>
<feature type="region of interest" description="Disordered" evidence="6">
    <location>
        <begin position="327"/>
        <end position="348"/>
    </location>
</feature>
<name>A0ABV4TTL0_9GAMM</name>
<keyword evidence="4" id="KW-0233">DNA recombination</keyword>
<dbReference type="InterPro" id="IPR038488">
    <property type="entry name" value="Integrase_DNA-bd_sf"/>
</dbReference>
<accession>A0ABV4TTL0</accession>
<keyword evidence="2" id="KW-0229">DNA integration</keyword>
<evidence type="ECO:0000256" key="6">
    <source>
        <dbReference type="SAM" id="MobiDB-lite"/>
    </source>
</evidence>
<keyword evidence="10" id="KW-1185">Reference proteome</keyword>
<dbReference type="CDD" id="cd00801">
    <property type="entry name" value="INT_P4_C"/>
    <property type="match status" value="1"/>
</dbReference>
<dbReference type="RefSeq" id="WP_373654693.1">
    <property type="nucleotide sequence ID" value="NZ_JBGUAW010000002.1"/>
</dbReference>
<dbReference type="Pfam" id="PF13356">
    <property type="entry name" value="Arm-DNA-bind_3"/>
    <property type="match status" value="1"/>
</dbReference>
<dbReference type="PANTHER" id="PTHR30629">
    <property type="entry name" value="PROPHAGE INTEGRASE"/>
    <property type="match status" value="1"/>
</dbReference>
<dbReference type="PROSITE" id="PS51900">
    <property type="entry name" value="CB"/>
    <property type="match status" value="1"/>
</dbReference>
<feature type="domain" description="Core-binding (CB)" evidence="8">
    <location>
        <begin position="105"/>
        <end position="185"/>
    </location>
</feature>
<dbReference type="Pfam" id="PF22022">
    <property type="entry name" value="Phage_int_M"/>
    <property type="match status" value="1"/>
</dbReference>
<dbReference type="Gene3D" id="1.10.150.130">
    <property type="match status" value="1"/>
</dbReference>
<dbReference type="PROSITE" id="PS51898">
    <property type="entry name" value="TYR_RECOMBINASE"/>
    <property type="match status" value="1"/>
</dbReference>
<feature type="region of interest" description="Disordered" evidence="6">
    <location>
        <begin position="1"/>
        <end position="27"/>
    </location>
</feature>
<dbReference type="Gene3D" id="3.30.160.390">
    <property type="entry name" value="Integrase, DNA-binding domain"/>
    <property type="match status" value="1"/>
</dbReference>
<dbReference type="Proteomes" id="UP001575181">
    <property type="component" value="Unassembled WGS sequence"/>
</dbReference>
<feature type="compositionally biased region" description="Basic and acidic residues" evidence="6">
    <location>
        <begin position="1"/>
        <end position="12"/>
    </location>
</feature>
<dbReference type="Pfam" id="PF00589">
    <property type="entry name" value="Phage_integrase"/>
    <property type="match status" value="1"/>
</dbReference>
<dbReference type="EMBL" id="JBGUAW010000002">
    <property type="protein sequence ID" value="MFA9459911.1"/>
    <property type="molecule type" value="Genomic_DNA"/>
</dbReference>
<evidence type="ECO:0000313" key="9">
    <source>
        <dbReference type="EMBL" id="MFA9459911.1"/>
    </source>
</evidence>
<dbReference type="InterPro" id="IPR013762">
    <property type="entry name" value="Integrase-like_cat_sf"/>
</dbReference>
<dbReference type="InterPro" id="IPR044068">
    <property type="entry name" value="CB"/>
</dbReference>
<dbReference type="Gene3D" id="1.10.443.10">
    <property type="entry name" value="Intergrase catalytic core"/>
    <property type="match status" value="1"/>
</dbReference>
<evidence type="ECO:0000256" key="4">
    <source>
        <dbReference type="ARBA" id="ARBA00023172"/>
    </source>
</evidence>
<evidence type="ECO:0000313" key="10">
    <source>
        <dbReference type="Proteomes" id="UP001575181"/>
    </source>
</evidence>
<dbReference type="InterPro" id="IPR011010">
    <property type="entry name" value="DNA_brk_join_enz"/>
</dbReference>
<gene>
    <name evidence="9" type="ORF">ACERLL_03635</name>
</gene>
<dbReference type="InterPro" id="IPR053876">
    <property type="entry name" value="Phage_int_M"/>
</dbReference>
<evidence type="ECO:0000259" key="7">
    <source>
        <dbReference type="PROSITE" id="PS51898"/>
    </source>
</evidence>
<organism evidence="9 10">
    <name type="scientific">Thiohalorhabdus methylotrophus</name>
    <dbReference type="NCBI Taxonomy" id="3242694"/>
    <lineage>
        <taxon>Bacteria</taxon>
        <taxon>Pseudomonadati</taxon>
        <taxon>Pseudomonadota</taxon>
        <taxon>Gammaproteobacteria</taxon>
        <taxon>Thiohalorhabdales</taxon>
        <taxon>Thiohalorhabdaceae</taxon>
        <taxon>Thiohalorhabdus</taxon>
    </lineage>
</organism>
<sequence>MAEKLTAKRMESLKPQSQRYEVTEPGGLGLRVTPKGTKSFFYFYKEDGRTRRLTLGTYKKPGDTKPTMSLSAARDALAAAKGQRAEGVDPAQAKAEAKAEKKRTPTVADFAETYLERWAKPNKKSWEEDERVLNREVVPRLGKLKLPEVERKDLVKLVDGIRARGAEVQANRTLAVVRRMMNFAVERGELEHSPATHIKQSREKARDRVLSREEIRLLFAELDSMNLWPATRDALELILRTAQRPGEVLNLEWADVDRERGQWIIPKEKAKNGEAHVVPLTEKALAILDQAAEVAGGSQWVFPASRGANHLSEYAMGQAMRRAINPAERPGKDADPEAEPIMDRATPHDLRRTAATLITEIGFNRLVVDKLLNHKDQTVGGVYDRHSYDKEKRQALEAWERDLGATFSGQGQGAAVVELANGLKGKASNA</sequence>
<comment type="caution">
    <text evidence="9">The sequence shown here is derived from an EMBL/GenBank/DDBJ whole genome shotgun (WGS) entry which is preliminary data.</text>
</comment>
<evidence type="ECO:0000256" key="1">
    <source>
        <dbReference type="ARBA" id="ARBA00008857"/>
    </source>
</evidence>
<dbReference type="SUPFAM" id="SSF56349">
    <property type="entry name" value="DNA breaking-rejoining enzymes"/>
    <property type="match status" value="1"/>
</dbReference>
<proteinExistence type="inferred from homology"/>
<feature type="domain" description="Tyr recombinase" evidence="7">
    <location>
        <begin position="205"/>
        <end position="397"/>
    </location>
</feature>